<dbReference type="EMBL" id="AQHR01000031">
    <property type="protein sequence ID" value="EON78521.1"/>
    <property type="molecule type" value="Genomic_DNA"/>
</dbReference>
<sequence length="39" mass="4702">MIFLIPLIQIFELSPEAPNRKISRIFSIVIEELHNYFRL</sequence>
<dbReference type="Proteomes" id="UP000013909">
    <property type="component" value="Unassembled WGS sequence"/>
</dbReference>
<keyword evidence="2" id="KW-1185">Reference proteome</keyword>
<gene>
    <name evidence="1" type="ORF">ADIS_0990</name>
</gene>
<organism evidence="1 2">
    <name type="scientific">Lunatimonas lonarensis</name>
    <dbReference type="NCBI Taxonomy" id="1232681"/>
    <lineage>
        <taxon>Bacteria</taxon>
        <taxon>Pseudomonadati</taxon>
        <taxon>Bacteroidota</taxon>
        <taxon>Cytophagia</taxon>
        <taxon>Cytophagales</taxon>
        <taxon>Cyclobacteriaceae</taxon>
    </lineage>
</organism>
<dbReference type="STRING" id="1232681.ADIS_0990"/>
<reference evidence="1 2" key="1">
    <citation type="submission" date="2013-02" db="EMBL/GenBank/DDBJ databases">
        <title>A novel strain isolated from Lonar lake, Maharashtra, India.</title>
        <authorList>
            <person name="Singh A."/>
        </authorList>
    </citation>
    <scope>NUCLEOTIDE SEQUENCE [LARGE SCALE GENOMIC DNA]</scope>
    <source>
        <strain evidence="1 2">AK24</strain>
    </source>
</reference>
<proteinExistence type="predicted"/>
<accession>R7ZWL0</accession>
<evidence type="ECO:0000313" key="1">
    <source>
        <dbReference type="EMBL" id="EON78521.1"/>
    </source>
</evidence>
<protein>
    <submittedName>
        <fullName evidence="1">Uncharacterized protein</fullName>
    </submittedName>
</protein>
<name>R7ZWL0_9BACT</name>
<comment type="caution">
    <text evidence="1">The sequence shown here is derived from an EMBL/GenBank/DDBJ whole genome shotgun (WGS) entry which is preliminary data.</text>
</comment>
<dbReference type="AlphaFoldDB" id="R7ZWL0"/>
<evidence type="ECO:0000313" key="2">
    <source>
        <dbReference type="Proteomes" id="UP000013909"/>
    </source>
</evidence>